<name>A0A8S1ULR4_PAROT</name>
<comment type="caution">
    <text evidence="2">The sequence shown here is derived from an EMBL/GenBank/DDBJ whole genome shotgun (WGS) entry which is preliminary data.</text>
</comment>
<reference evidence="2" key="1">
    <citation type="submission" date="2021-01" db="EMBL/GenBank/DDBJ databases">
        <authorList>
            <consortium name="Genoscope - CEA"/>
            <person name="William W."/>
        </authorList>
    </citation>
    <scope>NUCLEOTIDE SEQUENCE</scope>
</reference>
<feature type="coiled-coil region" evidence="1">
    <location>
        <begin position="299"/>
        <end position="382"/>
    </location>
</feature>
<keyword evidence="3" id="KW-1185">Reference proteome</keyword>
<sequence length="479" mass="57261">MSESQLIEKLQKYGNKKGMYENDLLNSSQECSYKISTSPRFHKYHHQSPVIYQSPANVSSSLEHYPFDKEDLQIKDPQGEIRFLLNIIDQLQYDLQMQYNDSEMIKKKYQELQYQVQKMQSNVFKEQEQYETKQFCDQLDKQNKQLNNENNTLKKNYQEVQQKYLDCQKELDNLKLNASELLIQNEGLYSLLNSLKDKHQFDIDSQAKHFELINQKKIDDEVYVVQKQYRREIETQNSISDSYKKKIEDLTNECEIKSKKLSQQQELNLKQELEIEILNGKLIRYQKLEQELVDIDTLFQQKNRLCQQLVQENQKLGEELKYQKQQIQQLDSSFKLQQNILDKERNDYIDRIKQLQKQLDELSNVNNEFKKKELEQQRLLNKLSEYGDENMRLLEQNTFILDKTNDSETLRVNYKNLVKKYYNLKSENDGLVQAINSHITNSAILQRQLSNAIIEKNEVITNLHYTQQQLLNLQYSISH</sequence>
<evidence type="ECO:0000313" key="2">
    <source>
        <dbReference type="EMBL" id="CAD8165043.1"/>
    </source>
</evidence>
<dbReference type="AlphaFoldDB" id="A0A8S1ULR4"/>
<keyword evidence="1" id="KW-0175">Coiled coil</keyword>
<feature type="coiled-coil region" evidence="1">
    <location>
        <begin position="102"/>
        <end position="184"/>
    </location>
</feature>
<dbReference type="EMBL" id="CAJJDP010000046">
    <property type="protein sequence ID" value="CAD8165043.1"/>
    <property type="molecule type" value="Genomic_DNA"/>
</dbReference>
<gene>
    <name evidence="2" type="ORF">POCTA_138.1.T0460087</name>
</gene>
<organism evidence="2 3">
    <name type="scientific">Paramecium octaurelia</name>
    <dbReference type="NCBI Taxonomy" id="43137"/>
    <lineage>
        <taxon>Eukaryota</taxon>
        <taxon>Sar</taxon>
        <taxon>Alveolata</taxon>
        <taxon>Ciliophora</taxon>
        <taxon>Intramacronucleata</taxon>
        <taxon>Oligohymenophorea</taxon>
        <taxon>Peniculida</taxon>
        <taxon>Parameciidae</taxon>
        <taxon>Paramecium</taxon>
    </lineage>
</organism>
<evidence type="ECO:0000256" key="1">
    <source>
        <dbReference type="SAM" id="Coils"/>
    </source>
</evidence>
<accession>A0A8S1ULR4</accession>
<feature type="coiled-coil region" evidence="1">
    <location>
        <begin position="233"/>
        <end position="267"/>
    </location>
</feature>
<dbReference type="OMA" id="MQYNDSE"/>
<evidence type="ECO:0000313" key="3">
    <source>
        <dbReference type="Proteomes" id="UP000683925"/>
    </source>
</evidence>
<proteinExistence type="predicted"/>
<dbReference type="Proteomes" id="UP000683925">
    <property type="component" value="Unassembled WGS sequence"/>
</dbReference>
<protein>
    <submittedName>
        <fullName evidence="2">Uncharacterized protein</fullName>
    </submittedName>
</protein>